<proteinExistence type="predicted"/>
<keyword evidence="1" id="KW-0614">Plasmid</keyword>
<dbReference type="RefSeq" id="WP_155921993.1">
    <property type="nucleotide sequence ID" value="NZ_MF600313.1"/>
</dbReference>
<dbReference type="AlphaFoldDB" id="A0A343VRN7"/>
<evidence type="ECO:0000313" key="1">
    <source>
        <dbReference type="EMBL" id="AVN58561.1"/>
    </source>
</evidence>
<geneLocation type="plasmid" evidence="1">
    <name>pCBMA213_1</name>
</geneLocation>
<reference evidence="1" key="1">
    <citation type="journal article" date="2018" name="Front. Microbiol.">
        <title>Beyond the Limits: tRNA Array Units in Mycobacterium Genomes.</title>
        <authorList>
            <person name="Morgado S.M."/>
            <person name="Vicente A.C."/>
        </authorList>
    </citation>
    <scope>NUCLEOTIDE SEQUENCE</scope>
    <source>
        <strain evidence="1">CBMA 213</strain>
        <plasmid evidence="1">pCBMA213_1</plasmid>
    </source>
</reference>
<accession>A0A343VRN7</accession>
<name>A0A343VRN7_9MYCO</name>
<dbReference type="EMBL" id="MF600313">
    <property type="protein sequence ID" value="AVN58561.1"/>
    <property type="molecule type" value="Genomic_DNA"/>
</dbReference>
<gene>
    <name evidence="1" type="ORF">B5P44_p00266</name>
</gene>
<protein>
    <submittedName>
        <fullName evidence="1">Uncharacterized protein</fullName>
    </submittedName>
</protein>
<sequence length="79" mass="8942">MQLTVEITDVYDGEEYRREEHLDVPAPGPGEDLDEWAYEHVHPHTGDGNHTRGDAGYFAKIIACPEQSNLVNSEFEWGV</sequence>
<organism evidence="1">
    <name type="scientific">Mycolicibacterium sp. CBMA 213</name>
    <dbReference type="NCBI Taxonomy" id="1968788"/>
    <lineage>
        <taxon>Bacteria</taxon>
        <taxon>Bacillati</taxon>
        <taxon>Actinomycetota</taxon>
        <taxon>Actinomycetes</taxon>
        <taxon>Mycobacteriales</taxon>
        <taxon>Mycobacteriaceae</taxon>
        <taxon>Mycolicibacterium</taxon>
    </lineage>
</organism>